<organism evidence="2 3">
    <name type="scientific">Rotaria socialis</name>
    <dbReference type="NCBI Taxonomy" id="392032"/>
    <lineage>
        <taxon>Eukaryota</taxon>
        <taxon>Metazoa</taxon>
        <taxon>Spiralia</taxon>
        <taxon>Gnathifera</taxon>
        <taxon>Rotifera</taxon>
        <taxon>Eurotatoria</taxon>
        <taxon>Bdelloidea</taxon>
        <taxon>Philodinida</taxon>
        <taxon>Philodinidae</taxon>
        <taxon>Rotaria</taxon>
    </lineage>
</organism>
<dbReference type="Proteomes" id="UP000663848">
    <property type="component" value="Unassembled WGS sequence"/>
</dbReference>
<protein>
    <recommendedName>
        <fullName evidence="1">Bridge-like lipid transfer protein family member 1 C-terminal domain-containing protein</fullName>
    </recommendedName>
</protein>
<feature type="domain" description="Bridge-like lipid transfer protein family member 1 C-terminal" evidence="1">
    <location>
        <begin position="30"/>
        <end position="80"/>
    </location>
</feature>
<accession>A0A822EPY0</accession>
<dbReference type="AlphaFoldDB" id="A0A822EPY0"/>
<gene>
    <name evidence="2" type="ORF">QYT958_LOCUS44907</name>
</gene>
<evidence type="ECO:0000313" key="3">
    <source>
        <dbReference type="Proteomes" id="UP000663848"/>
    </source>
</evidence>
<feature type="non-terminal residue" evidence="2">
    <location>
        <position position="80"/>
    </location>
</feature>
<name>A0A822EPY0_9BILA</name>
<evidence type="ECO:0000259" key="1">
    <source>
        <dbReference type="Pfam" id="PF25040"/>
    </source>
</evidence>
<dbReference type="InterPro" id="IPR056742">
    <property type="entry name" value="BLTP1_C"/>
</dbReference>
<feature type="non-terminal residue" evidence="2">
    <location>
        <position position="1"/>
    </location>
</feature>
<proteinExistence type="predicted"/>
<comment type="caution">
    <text evidence="2">The sequence shown here is derived from an EMBL/GenBank/DDBJ whole genome shotgun (WGS) entry which is preliminary data.</text>
</comment>
<dbReference type="EMBL" id="CAJOBR010071875">
    <property type="protein sequence ID" value="CAF5102200.1"/>
    <property type="molecule type" value="Genomic_DNA"/>
</dbReference>
<evidence type="ECO:0000313" key="2">
    <source>
        <dbReference type="EMBL" id="CAF5102200.1"/>
    </source>
</evidence>
<dbReference type="Pfam" id="PF25040">
    <property type="entry name" value="BLTP1_C"/>
    <property type="match status" value="1"/>
</dbReference>
<reference evidence="2" key="1">
    <citation type="submission" date="2021-02" db="EMBL/GenBank/DDBJ databases">
        <authorList>
            <person name="Nowell W R."/>
        </authorList>
    </citation>
    <scope>NUCLEOTIDE SEQUENCE</scope>
</reference>
<sequence length="80" mass="8928">LARRLFLGDENLPTTISSSTTITRPIAPIRIKTTANKQLRKEARVLLAIQLKELQISMRMSNVMGKVEWNTTDVCSTGSL</sequence>